<dbReference type="Proteomes" id="UP000189580">
    <property type="component" value="Chromosome b"/>
</dbReference>
<dbReference type="EMBL" id="CP014503">
    <property type="protein sequence ID" value="ANB14421.1"/>
    <property type="molecule type" value="Genomic_DNA"/>
</dbReference>
<sequence>MSPPTLQVFSPPSSYYPTSNVHEHVFDPNSKENVLSRSRRNSRANSGYAGSLGTHTSNYNSGGNGTLTVSNIIQNSTAGSLSSSPFGPLDQAASRKTFAYLISVLNASDPDRDFSSLQPEDFKREPSSTSVVNTFNNILFGQGLPVPPRLWETLDKNIDLKESSIYSHTPPEAFLADEPGTMWSMMWFFFNKRRKRVAYIHLKAVRHYQSPLLTAVDSRRRRKDEIKDEYDEDKDEYDLTYSSDSQMYDEVVGDLELE</sequence>
<keyword evidence="3" id="KW-1185">Reference proteome</keyword>
<accession>A0A167ET13</accession>
<dbReference type="OrthoDB" id="277029at2759"/>
<feature type="compositionally biased region" description="Polar residues" evidence="1">
    <location>
        <begin position="1"/>
        <end position="20"/>
    </location>
</feature>
<dbReference type="PANTHER" id="PTHR22504">
    <property type="entry name" value="REPRESSOR OF RNA POLYMERASE III TRANSCRIPTION MAF1"/>
    <property type="match status" value="1"/>
</dbReference>
<proteinExistence type="predicted"/>
<dbReference type="InterPro" id="IPR038564">
    <property type="entry name" value="Maf1_sf"/>
</dbReference>
<dbReference type="Gene3D" id="3.40.1000.50">
    <property type="entry name" value="Repressor of RNA polymerase III transcription Maf1"/>
    <property type="match status" value="1"/>
</dbReference>
<protein>
    <submittedName>
        <fullName evidence="2">RNA polymerase III-inhibiting protein MAF1</fullName>
    </submittedName>
</protein>
<feature type="region of interest" description="Disordered" evidence="1">
    <location>
        <begin position="1"/>
        <end position="59"/>
    </location>
</feature>
<dbReference type="GO" id="GO:0005634">
    <property type="term" value="C:nucleus"/>
    <property type="evidence" value="ECO:0007669"/>
    <property type="project" value="TreeGrafter"/>
</dbReference>
<dbReference type="RefSeq" id="XP_018736898.1">
    <property type="nucleotide sequence ID" value="XM_018878934.1"/>
</dbReference>
<dbReference type="AlphaFoldDB" id="A0A167ET13"/>
<evidence type="ECO:0000313" key="2">
    <source>
        <dbReference type="EMBL" id="ANB14421.1"/>
    </source>
</evidence>
<gene>
    <name evidence="2" type="primary">MAF1</name>
    <name evidence="2" type="ORF">AWJ20_2009</name>
</gene>
<name>A0A167ET13_9ASCO</name>
<dbReference type="GO" id="GO:0016480">
    <property type="term" value="P:negative regulation of transcription by RNA polymerase III"/>
    <property type="evidence" value="ECO:0007669"/>
    <property type="project" value="InterPro"/>
</dbReference>
<feature type="compositionally biased region" description="Basic and acidic residues" evidence="1">
    <location>
        <begin position="21"/>
        <end position="30"/>
    </location>
</feature>
<dbReference type="InterPro" id="IPR015257">
    <property type="entry name" value="Maf1"/>
</dbReference>
<evidence type="ECO:0000256" key="1">
    <source>
        <dbReference type="SAM" id="MobiDB-lite"/>
    </source>
</evidence>
<evidence type="ECO:0000313" key="3">
    <source>
        <dbReference type="Proteomes" id="UP000189580"/>
    </source>
</evidence>
<dbReference type="GO" id="GO:0000994">
    <property type="term" value="F:RNA polymerase III core binding"/>
    <property type="evidence" value="ECO:0007669"/>
    <property type="project" value="TreeGrafter"/>
</dbReference>
<organism evidence="2 3">
    <name type="scientific">Sugiyamaella lignohabitans</name>
    <dbReference type="NCBI Taxonomy" id="796027"/>
    <lineage>
        <taxon>Eukaryota</taxon>
        <taxon>Fungi</taxon>
        <taxon>Dikarya</taxon>
        <taxon>Ascomycota</taxon>
        <taxon>Saccharomycotina</taxon>
        <taxon>Dipodascomycetes</taxon>
        <taxon>Dipodascales</taxon>
        <taxon>Trichomonascaceae</taxon>
        <taxon>Sugiyamaella</taxon>
    </lineage>
</organism>
<dbReference type="KEGG" id="slb:AWJ20_2009"/>
<dbReference type="Pfam" id="PF09174">
    <property type="entry name" value="Maf1"/>
    <property type="match status" value="1"/>
</dbReference>
<reference evidence="2 3" key="1">
    <citation type="submission" date="2016-02" db="EMBL/GenBank/DDBJ databases">
        <title>Complete genome sequence and transcriptome regulation of the pentose utilising yeast Sugiyamaella lignohabitans.</title>
        <authorList>
            <person name="Bellasio M."/>
            <person name="Peymann A."/>
            <person name="Valli M."/>
            <person name="Sipitzky M."/>
            <person name="Graf A."/>
            <person name="Sauer M."/>
            <person name="Marx H."/>
            <person name="Mattanovich D."/>
        </authorList>
    </citation>
    <scope>NUCLEOTIDE SEQUENCE [LARGE SCALE GENOMIC DNA]</scope>
    <source>
        <strain evidence="2 3">CBS 10342</strain>
    </source>
</reference>
<dbReference type="GeneID" id="30033874"/>
<dbReference type="PANTHER" id="PTHR22504:SF0">
    <property type="entry name" value="REPRESSOR OF RNA POLYMERASE III TRANSCRIPTION MAF1 HOMOLOG"/>
    <property type="match status" value="1"/>
</dbReference>